<dbReference type="Proteomes" id="UP000434172">
    <property type="component" value="Unassembled WGS sequence"/>
</dbReference>
<sequence length="105" mass="11974">CSRGQGASFLFRPSWTPKGNEENARVVRRCLYIRELIWGAWALWGLLGRRASDGFFYLFFDLGGTRMVQGLGSIRGKLSRGSFFLLFFVCRGRCEERGKAKLGEK</sequence>
<reference evidence="1 2" key="1">
    <citation type="submission" date="2019-12" db="EMBL/GenBank/DDBJ databases">
        <title>A genome sequence resource for the geographically widespread anthracnose pathogen Colletotrichum asianum.</title>
        <authorList>
            <person name="Meng Y."/>
        </authorList>
    </citation>
    <scope>NUCLEOTIDE SEQUENCE [LARGE SCALE GENOMIC DNA]</scope>
    <source>
        <strain evidence="1 2">ICMP 18580</strain>
    </source>
</reference>
<keyword evidence="2" id="KW-1185">Reference proteome</keyword>
<feature type="non-terminal residue" evidence="1">
    <location>
        <position position="1"/>
    </location>
</feature>
<dbReference type="EMBL" id="WOWK01000059">
    <property type="protein sequence ID" value="KAF0322632.1"/>
    <property type="molecule type" value="Genomic_DNA"/>
</dbReference>
<dbReference type="AlphaFoldDB" id="A0A8H3WB74"/>
<organism evidence="1 2">
    <name type="scientific">Colletotrichum asianum</name>
    <dbReference type="NCBI Taxonomy" id="702518"/>
    <lineage>
        <taxon>Eukaryota</taxon>
        <taxon>Fungi</taxon>
        <taxon>Dikarya</taxon>
        <taxon>Ascomycota</taxon>
        <taxon>Pezizomycotina</taxon>
        <taxon>Sordariomycetes</taxon>
        <taxon>Hypocreomycetidae</taxon>
        <taxon>Glomerellales</taxon>
        <taxon>Glomerellaceae</taxon>
        <taxon>Colletotrichum</taxon>
        <taxon>Colletotrichum gloeosporioides species complex</taxon>
    </lineage>
</organism>
<proteinExistence type="predicted"/>
<evidence type="ECO:0000313" key="1">
    <source>
        <dbReference type="EMBL" id="KAF0322632.1"/>
    </source>
</evidence>
<evidence type="ECO:0000313" key="2">
    <source>
        <dbReference type="Proteomes" id="UP000434172"/>
    </source>
</evidence>
<accession>A0A8H3WB74</accession>
<comment type="caution">
    <text evidence="1">The sequence shown here is derived from an EMBL/GenBank/DDBJ whole genome shotgun (WGS) entry which is preliminary data.</text>
</comment>
<protein>
    <submittedName>
        <fullName evidence="1">Uncharacterized protein</fullName>
    </submittedName>
</protein>
<gene>
    <name evidence="1" type="ORF">GQ607_010089</name>
</gene>
<name>A0A8H3WB74_9PEZI</name>